<dbReference type="InterPro" id="IPR013974">
    <property type="entry name" value="SAF"/>
</dbReference>
<dbReference type="Proteomes" id="UP001500621">
    <property type="component" value="Unassembled WGS sequence"/>
</dbReference>
<comment type="caution">
    <text evidence="2">The sequence shown here is derived from an EMBL/GenBank/DDBJ whole genome shotgun (WGS) entry which is preliminary data.</text>
</comment>
<dbReference type="InterPro" id="IPR031571">
    <property type="entry name" value="RcpC_dom"/>
</dbReference>
<proteinExistence type="predicted"/>
<dbReference type="NCBIfam" id="TIGR03177">
    <property type="entry name" value="pilus_cpaB"/>
    <property type="match status" value="1"/>
</dbReference>
<accession>A0ABP8WS09</accession>
<dbReference type="RefSeq" id="WP_345268473.1">
    <property type="nucleotide sequence ID" value="NZ_BAABIM010000004.1"/>
</dbReference>
<dbReference type="Pfam" id="PF16976">
    <property type="entry name" value="RcpC"/>
    <property type="match status" value="1"/>
</dbReference>
<evidence type="ECO:0000259" key="1">
    <source>
        <dbReference type="SMART" id="SM00858"/>
    </source>
</evidence>
<sequence>MDRRRLLLVAAAVVAALGAVLVFLYVRGAETRAEQEFDTVEVLVATQQIEAGESVADAYAQAKIGIEAVPQGQVLPGAGTDGAVYEGQVALTTVFPGEQLIPEKFGGATDVEATSSLSIPEGKLAISINLTDPARVAGFVNPGSEVAIFFTGTADDLATDVSEDLQLTRVLLPRVTVLGVGSTTQVTTTTTDAEGQQTTEQLPRTLLTLALSQEEAERVLLAQTNAELALGLLTADSTVRDTPGTTESDLFE</sequence>
<gene>
    <name evidence="2" type="ORF">GCM10023226_35960</name>
</gene>
<feature type="domain" description="SAF" evidence="1">
    <location>
        <begin position="40"/>
        <end position="106"/>
    </location>
</feature>
<evidence type="ECO:0000313" key="2">
    <source>
        <dbReference type="EMBL" id="GAA4694543.1"/>
    </source>
</evidence>
<dbReference type="EMBL" id="BAABIM010000004">
    <property type="protein sequence ID" value="GAA4694543.1"/>
    <property type="molecule type" value="Genomic_DNA"/>
</dbReference>
<reference evidence="3" key="1">
    <citation type="journal article" date="2019" name="Int. J. Syst. Evol. Microbiol.">
        <title>The Global Catalogue of Microorganisms (GCM) 10K type strain sequencing project: providing services to taxonomists for standard genome sequencing and annotation.</title>
        <authorList>
            <consortium name="The Broad Institute Genomics Platform"/>
            <consortium name="The Broad Institute Genome Sequencing Center for Infectious Disease"/>
            <person name="Wu L."/>
            <person name="Ma J."/>
        </authorList>
    </citation>
    <scope>NUCLEOTIDE SEQUENCE [LARGE SCALE GENOMIC DNA]</scope>
    <source>
        <strain evidence="3">JCM 18127</strain>
    </source>
</reference>
<name>A0ABP8WS09_9ACTN</name>
<organism evidence="2 3">
    <name type="scientific">Nocardioides nanhaiensis</name>
    <dbReference type="NCBI Taxonomy" id="1476871"/>
    <lineage>
        <taxon>Bacteria</taxon>
        <taxon>Bacillati</taxon>
        <taxon>Actinomycetota</taxon>
        <taxon>Actinomycetes</taxon>
        <taxon>Propionibacteriales</taxon>
        <taxon>Nocardioidaceae</taxon>
        <taxon>Nocardioides</taxon>
    </lineage>
</organism>
<dbReference type="SMART" id="SM00858">
    <property type="entry name" value="SAF"/>
    <property type="match status" value="1"/>
</dbReference>
<evidence type="ECO:0000313" key="3">
    <source>
        <dbReference type="Proteomes" id="UP001500621"/>
    </source>
</evidence>
<dbReference type="CDD" id="cd11614">
    <property type="entry name" value="SAF_CpaB_FlgA_like"/>
    <property type="match status" value="1"/>
</dbReference>
<keyword evidence="3" id="KW-1185">Reference proteome</keyword>
<protein>
    <recommendedName>
        <fullName evidence="1">SAF domain-containing protein</fullName>
    </recommendedName>
</protein>
<dbReference type="InterPro" id="IPR017592">
    <property type="entry name" value="Pilus_assmbl_Flp-typ_CpaB"/>
</dbReference>